<accession>K0JYV2</accession>
<keyword evidence="2" id="KW-1185">Reference proteome</keyword>
<proteinExistence type="predicted"/>
<dbReference type="AlphaFoldDB" id="K0JYV2"/>
<dbReference type="HOGENOM" id="CLU_1041651_0_0_11"/>
<organism evidence="1 2">
    <name type="scientific">Saccharothrix espanaensis (strain ATCC 51144 / DSM 44229 / JCM 9112 / NBRC 15066 / NRRL 15764)</name>
    <dbReference type="NCBI Taxonomy" id="1179773"/>
    <lineage>
        <taxon>Bacteria</taxon>
        <taxon>Bacillati</taxon>
        <taxon>Actinomycetota</taxon>
        <taxon>Actinomycetes</taxon>
        <taxon>Pseudonocardiales</taxon>
        <taxon>Pseudonocardiaceae</taxon>
        <taxon>Saccharothrix</taxon>
    </lineage>
</organism>
<protein>
    <submittedName>
        <fullName evidence="1">Uncharacterized protein</fullName>
    </submittedName>
</protein>
<dbReference type="EMBL" id="HE804045">
    <property type="protein sequence ID" value="CCH33100.1"/>
    <property type="molecule type" value="Genomic_DNA"/>
</dbReference>
<dbReference type="Proteomes" id="UP000006281">
    <property type="component" value="Chromosome"/>
</dbReference>
<evidence type="ECO:0000313" key="2">
    <source>
        <dbReference type="Proteomes" id="UP000006281"/>
    </source>
</evidence>
<dbReference type="KEGG" id="sesp:BN6_58420"/>
<evidence type="ECO:0000313" key="1">
    <source>
        <dbReference type="EMBL" id="CCH33100.1"/>
    </source>
</evidence>
<name>K0JYV2_SACES</name>
<sequence>MLCDDPVVVTAQALCELLTDLDAPGRLERPRLTAPEVLHERVERLAFRLERAAGRCAVERSPAGADHHGRLTLPGPVTIVVGRYGFEVAFAAGPVLGEEQFARVKTAIHQTGFHTLPDVAALVPTRPGGVPRRVVTARSGEELAGQVARLPSTGDVGVLRDRILRALGLPVTPVDGVPEAVDPLPPHRVLVEVERVAACVAALAAGADELRWAAIDDVVLDRPGMEAIKAIRDEFHCAVGDAVERYDRRTEHLLRTRPHGMAAGTAA</sequence>
<gene>
    <name evidence="1" type="ordered locus">BN6_58420</name>
</gene>
<dbReference type="PATRIC" id="fig|1179773.3.peg.5874"/>
<reference evidence="1 2" key="1">
    <citation type="journal article" date="2012" name="BMC Genomics">
        <title>Complete genome sequence of Saccharothrix espanaensis DSM 44229T and comparison to the other completely sequenced Pseudonocardiaceae.</title>
        <authorList>
            <person name="Strobel T."/>
            <person name="Al-Dilaimi A."/>
            <person name="Blom J."/>
            <person name="Gessner A."/>
            <person name="Kalinowski J."/>
            <person name="Luzhetska M."/>
            <person name="Puhler A."/>
            <person name="Szczepanowski R."/>
            <person name="Bechthold A."/>
            <person name="Ruckert C."/>
        </authorList>
    </citation>
    <scope>NUCLEOTIDE SEQUENCE [LARGE SCALE GENOMIC DNA]</scope>
    <source>
        <strain evidence="2">ATCC 51144 / DSM 44229 / JCM 9112 / NBRC 15066 / NRRL 15764</strain>
    </source>
</reference>